<feature type="compositionally biased region" description="Polar residues" evidence="1">
    <location>
        <begin position="20"/>
        <end position="29"/>
    </location>
</feature>
<gene>
    <name evidence="2" type="ORF">R1flu_021422</name>
</gene>
<feature type="region of interest" description="Disordered" evidence="1">
    <location>
        <begin position="79"/>
        <end position="107"/>
    </location>
</feature>
<organism evidence="2 3">
    <name type="scientific">Riccia fluitans</name>
    <dbReference type="NCBI Taxonomy" id="41844"/>
    <lineage>
        <taxon>Eukaryota</taxon>
        <taxon>Viridiplantae</taxon>
        <taxon>Streptophyta</taxon>
        <taxon>Embryophyta</taxon>
        <taxon>Marchantiophyta</taxon>
        <taxon>Marchantiopsida</taxon>
        <taxon>Marchantiidae</taxon>
        <taxon>Marchantiales</taxon>
        <taxon>Ricciaceae</taxon>
        <taxon>Riccia</taxon>
    </lineage>
</organism>
<feature type="compositionally biased region" description="Basic and acidic residues" evidence="1">
    <location>
        <begin position="80"/>
        <end position="91"/>
    </location>
</feature>
<accession>A0ABD1ZPB1</accession>
<dbReference type="Proteomes" id="UP001605036">
    <property type="component" value="Unassembled WGS sequence"/>
</dbReference>
<keyword evidence="3" id="KW-1185">Reference proteome</keyword>
<name>A0ABD1ZPB1_9MARC</name>
<evidence type="ECO:0000313" key="3">
    <source>
        <dbReference type="Proteomes" id="UP001605036"/>
    </source>
</evidence>
<evidence type="ECO:0000313" key="2">
    <source>
        <dbReference type="EMBL" id="KAL2653294.1"/>
    </source>
</evidence>
<sequence>MLIKPNSRQQLSSLLQQLSNEAATQQRTQPRLAANSGRMQNLQNPKRRLANMRIDNHEHFNNDGLANSTSGLDSVLVNEHPAREHDRRMDSQLRYSRSITRLQPSAT</sequence>
<dbReference type="AlphaFoldDB" id="A0ABD1ZPB1"/>
<reference evidence="2 3" key="1">
    <citation type="submission" date="2024-09" db="EMBL/GenBank/DDBJ databases">
        <title>Chromosome-scale assembly of Riccia fluitans.</title>
        <authorList>
            <person name="Paukszto L."/>
            <person name="Sawicki J."/>
            <person name="Karawczyk K."/>
            <person name="Piernik-Szablinska J."/>
            <person name="Szczecinska M."/>
            <person name="Mazdziarz M."/>
        </authorList>
    </citation>
    <scope>NUCLEOTIDE SEQUENCE [LARGE SCALE GENOMIC DNA]</scope>
    <source>
        <strain evidence="2">Rf_01</strain>
        <tissue evidence="2">Aerial parts of the thallus</tissue>
    </source>
</reference>
<comment type="caution">
    <text evidence="2">The sequence shown here is derived from an EMBL/GenBank/DDBJ whole genome shotgun (WGS) entry which is preliminary data.</text>
</comment>
<feature type="region of interest" description="Disordered" evidence="1">
    <location>
        <begin position="15"/>
        <end position="46"/>
    </location>
</feature>
<feature type="compositionally biased region" description="Polar residues" evidence="1">
    <location>
        <begin position="93"/>
        <end position="107"/>
    </location>
</feature>
<proteinExistence type="predicted"/>
<protein>
    <submittedName>
        <fullName evidence="2">Uncharacterized protein</fullName>
    </submittedName>
</protein>
<evidence type="ECO:0000256" key="1">
    <source>
        <dbReference type="SAM" id="MobiDB-lite"/>
    </source>
</evidence>
<dbReference type="EMBL" id="JBHFFA010000001">
    <property type="protein sequence ID" value="KAL2653294.1"/>
    <property type="molecule type" value="Genomic_DNA"/>
</dbReference>